<organism evidence="1">
    <name type="scientific">Xanthomonas arboricola pv. pruni</name>
    <dbReference type="NCBI Taxonomy" id="69929"/>
    <lineage>
        <taxon>Bacteria</taxon>
        <taxon>Pseudomonadati</taxon>
        <taxon>Pseudomonadota</taxon>
        <taxon>Gammaproteobacteria</taxon>
        <taxon>Lysobacterales</taxon>
        <taxon>Lysobacteraceae</taxon>
        <taxon>Xanthomonas</taxon>
    </lineage>
</organism>
<reference evidence="1" key="1">
    <citation type="submission" date="2023-06" db="EMBL/GenBank/DDBJ databases">
        <title>Genome sequences of Xanthomonas arboricola from Serbia and Montenegro.</title>
        <authorList>
            <person name="Ilicic R."/>
            <person name="Jelusic A."/>
            <person name="Harrison J."/>
            <person name="Greer S."/>
            <person name="Grant M."/>
            <person name="Vicente J."/>
            <person name="Popovic Milovanovic T."/>
            <person name="Studholme D.J."/>
        </authorList>
    </citation>
    <scope>NUCLEOTIDE SEQUENCE</scope>
    <source>
        <strain evidence="1">Xp320</strain>
    </source>
</reference>
<protein>
    <submittedName>
        <fullName evidence="1">BPSL0761 family protein</fullName>
    </submittedName>
</protein>
<dbReference type="RefSeq" id="WP_289892856.1">
    <property type="nucleotide sequence ID" value="NZ_CP044334.1"/>
</dbReference>
<gene>
    <name evidence="1" type="ORF">QSH54_14085</name>
</gene>
<dbReference type="AlphaFoldDB" id="A0AAP4KBD6"/>
<dbReference type="NCBIfam" id="NF041728">
    <property type="entry name" value="BPSL0761_fam"/>
    <property type="match status" value="1"/>
</dbReference>
<dbReference type="InterPro" id="IPR049723">
    <property type="entry name" value="BPSL0761-like"/>
</dbReference>
<proteinExistence type="predicted"/>
<accession>A0AAP4KBD6</accession>
<dbReference type="EMBL" id="JASVYU010000017">
    <property type="protein sequence ID" value="MDN0287735.1"/>
    <property type="molecule type" value="Genomic_DNA"/>
</dbReference>
<comment type="caution">
    <text evidence="1">The sequence shown here is derived from an EMBL/GenBank/DDBJ whole genome shotgun (WGS) entry which is preliminary data.</text>
</comment>
<evidence type="ECO:0000313" key="1">
    <source>
        <dbReference type="EMBL" id="MDN0287735.1"/>
    </source>
</evidence>
<name>A0AAP4KBD6_9XANT</name>
<sequence length="70" mass="7557">MTLPDERTRNLLQAGAFLKELAGNQAAPKSVRQEAIGCCIITRHSVMSKPSPNMKSSCGTSPGRRLCDLI</sequence>